<reference evidence="2 3" key="1">
    <citation type="journal article" date="2023" name="IMA Fungus">
        <title>Comparative genomic study of the Penicillium genus elucidates a diverse pangenome and 15 lateral gene transfer events.</title>
        <authorList>
            <person name="Petersen C."/>
            <person name="Sorensen T."/>
            <person name="Nielsen M.R."/>
            <person name="Sondergaard T.E."/>
            <person name="Sorensen J.L."/>
            <person name="Fitzpatrick D.A."/>
            <person name="Frisvad J.C."/>
            <person name="Nielsen K.L."/>
        </authorList>
    </citation>
    <scope>NUCLEOTIDE SEQUENCE [LARGE SCALE GENOMIC DNA]</scope>
    <source>
        <strain evidence="2 3">IBT 29057</strain>
    </source>
</reference>
<organism evidence="2 3">
    <name type="scientific">Penicillium hetheringtonii</name>
    <dbReference type="NCBI Taxonomy" id="911720"/>
    <lineage>
        <taxon>Eukaryota</taxon>
        <taxon>Fungi</taxon>
        <taxon>Dikarya</taxon>
        <taxon>Ascomycota</taxon>
        <taxon>Pezizomycotina</taxon>
        <taxon>Eurotiomycetes</taxon>
        <taxon>Eurotiomycetidae</taxon>
        <taxon>Eurotiales</taxon>
        <taxon>Aspergillaceae</taxon>
        <taxon>Penicillium</taxon>
    </lineage>
</organism>
<comment type="caution">
    <text evidence="2">The sequence shown here is derived from an EMBL/GenBank/DDBJ whole genome shotgun (WGS) entry which is preliminary data.</text>
</comment>
<name>A0AAD6GPG2_9EURO</name>
<dbReference type="AlphaFoldDB" id="A0AAD6GPG2"/>
<dbReference type="Proteomes" id="UP001216150">
    <property type="component" value="Unassembled WGS sequence"/>
</dbReference>
<evidence type="ECO:0000256" key="1">
    <source>
        <dbReference type="SAM" id="MobiDB-lite"/>
    </source>
</evidence>
<proteinExistence type="predicted"/>
<keyword evidence="3" id="KW-1185">Reference proteome</keyword>
<gene>
    <name evidence="2" type="ORF">N7450_007961</name>
</gene>
<evidence type="ECO:0000313" key="2">
    <source>
        <dbReference type="EMBL" id="KAJ5579094.1"/>
    </source>
</evidence>
<dbReference type="EMBL" id="JAQJAC010000007">
    <property type="protein sequence ID" value="KAJ5579094.1"/>
    <property type="molecule type" value="Genomic_DNA"/>
</dbReference>
<accession>A0AAD6GPG2</accession>
<sequence length="143" mass="16498">MPRGKRKGAPASAEERIAKIKREGPVVGVNDPDDPTPCKEIDVKKLDLDKSYVGSIKLQRSTRPEKDRPWEVKERDIPIHDGRSLPLGWHSREDDLDPLTELKGIMMLNLNDVKRESEKLFGRTSFNKERSRLSMQLRLENLR</sequence>
<evidence type="ECO:0000313" key="3">
    <source>
        <dbReference type="Proteomes" id="UP001216150"/>
    </source>
</evidence>
<feature type="compositionally biased region" description="Basic and acidic residues" evidence="1">
    <location>
        <begin position="13"/>
        <end position="24"/>
    </location>
</feature>
<protein>
    <submittedName>
        <fullName evidence="2">Uncharacterized protein</fullName>
    </submittedName>
</protein>
<feature type="region of interest" description="Disordered" evidence="1">
    <location>
        <begin position="1"/>
        <end position="38"/>
    </location>
</feature>